<gene>
    <name evidence="1" type="ORF">JQK92_23305</name>
</gene>
<comment type="caution">
    <text evidence="1">The sequence shown here is derived from an EMBL/GenBank/DDBJ whole genome shotgun (WGS) entry which is preliminary data.</text>
</comment>
<dbReference type="Proteomes" id="UP000755577">
    <property type="component" value="Unassembled WGS sequence"/>
</dbReference>
<organism evidence="1 2">
    <name type="scientific">Burkholderia anthina</name>
    <dbReference type="NCBI Taxonomy" id="179879"/>
    <lineage>
        <taxon>Bacteria</taxon>
        <taxon>Pseudomonadati</taxon>
        <taxon>Pseudomonadota</taxon>
        <taxon>Betaproteobacteria</taxon>
        <taxon>Burkholderiales</taxon>
        <taxon>Burkholderiaceae</taxon>
        <taxon>Burkholderia</taxon>
        <taxon>Burkholderia cepacia complex</taxon>
    </lineage>
</organism>
<evidence type="ECO:0000313" key="1">
    <source>
        <dbReference type="EMBL" id="MBM2769350.1"/>
    </source>
</evidence>
<reference evidence="1 2" key="1">
    <citation type="submission" date="2021-02" db="EMBL/GenBank/DDBJ databases">
        <title>Draft genome of the type strains Burkholderia anthina DSM16086.</title>
        <authorList>
            <person name="Hertel R."/>
            <person name="Meissner J."/>
            <person name="Poehlein A."/>
            <person name="Daniel R."/>
            <person name="Commichau F.M."/>
        </authorList>
    </citation>
    <scope>NUCLEOTIDE SEQUENCE [LARGE SCALE GENOMIC DNA]</scope>
    <source>
        <strain evidence="1 2">DSM 16086</strain>
    </source>
</reference>
<accession>A0ABS2B8Y9</accession>
<sequence length="84" mass="9414">MRRRGHGLAFLSYLHRTYQLPITAIDAPPDARSFWCAASAFRSGALRVTPGQSSDAFRDELVQWQHRQAEILGLRPPSSESSDT</sequence>
<proteinExistence type="predicted"/>
<evidence type="ECO:0008006" key="3">
    <source>
        <dbReference type="Google" id="ProtNLM"/>
    </source>
</evidence>
<protein>
    <recommendedName>
        <fullName evidence="3">GNAT family N-acetyltransferase</fullName>
    </recommendedName>
</protein>
<keyword evidence="2" id="KW-1185">Reference proteome</keyword>
<dbReference type="EMBL" id="JAFCIQ010000018">
    <property type="protein sequence ID" value="MBM2769350.1"/>
    <property type="molecule type" value="Genomic_DNA"/>
</dbReference>
<name>A0ABS2B8Y9_9BURK</name>
<evidence type="ECO:0000313" key="2">
    <source>
        <dbReference type="Proteomes" id="UP000755577"/>
    </source>
</evidence>